<accession>A0A0S7BF57</accession>
<dbReference type="RefSeq" id="WP_083522383.1">
    <property type="nucleotide sequence ID" value="NZ_DF967972.1"/>
</dbReference>
<comment type="similarity">
    <text evidence="1 2">Belongs to the Dps family.</text>
</comment>
<protein>
    <submittedName>
        <fullName evidence="4">DNA-binding ferritin-like protein</fullName>
    </submittedName>
</protein>
<dbReference type="Proteomes" id="UP000055060">
    <property type="component" value="Unassembled WGS sequence"/>
</dbReference>
<dbReference type="CDD" id="cd01043">
    <property type="entry name" value="DPS"/>
    <property type="match status" value="1"/>
</dbReference>
<sequence>MEHNRNDGHNTMLQVPTQPNIGLDSDARHSLVEILNHALANEAVLTVKTRSAHWNVSGAGFFELRILFGSQYEQLDQISNEIAERVRILGGIAIGSLLEFINSTRLDEQPGEVPGIMDLLADHEAATRFLREDTRKCDEEYEDEGTFEMLVSIMRLHEKMAWMLRSYLEPELSHEEKTVG</sequence>
<evidence type="ECO:0000313" key="5">
    <source>
        <dbReference type="Proteomes" id="UP000055060"/>
    </source>
</evidence>
<proteinExistence type="inferred from homology"/>
<dbReference type="InterPro" id="IPR012347">
    <property type="entry name" value="Ferritin-like"/>
</dbReference>
<evidence type="ECO:0000256" key="1">
    <source>
        <dbReference type="ARBA" id="ARBA00009497"/>
    </source>
</evidence>
<keyword evidence="4" id="KW-0238">DNA-binding</keyword>
<dbReference type="EMBL" id="DF967972">
    <property type="protein sequence ID" value="GAP13588.1"/>
    <property type="molecule type" value="Genomic_DNA"/>
</dbReference>
<dbReference type="InterPro" id="IPR008331">
    <property type="entry name" value="Ferritin_DPS_dom"/>
</dbReference>
<dbReference type="GO" id="GO:0003677">
    <property type="term" value="F:DNA binding"/>
    <property type="evidence" value="ECO:0007669"/>
    <property type="project" value="UniProtKB-KW"/>
</dbReference>
<dbReference type="Pfam" id="PF00210">
    <property type="entry name" value="Ferritin"/>
    <property type="match status" value="1"/>
</dbReference>
<evidence type="ECO:0000256" key="2">
    <source>
        <dbReference type="RuleBase" id="RU003875"/>
    </source>
</evidence>
<evidence type="ECO:0000259" key="3">
    <source>
        <dbReference type="Pfam" id="PF00210"/>
    </source>
</evidence>
<name>A0A0S7BF57_9CHLR</name>
<dbReference type="PRINTS" id="PR01346">
    <property type="entry name" value="HELNAPAPROT"/>
</dbReference>
<dbReference type="Gene3D" id="1.20.1260.10">
    <property type="match status" value="1"/>
</dbReference>
<dbReference type="InterPro" id="IPR002177">
    <property type="entry name" value="DPS_DNA-bd"/>
</dbReference>
<dbReference type="PIRSF" id="PIRSF005900">
    <property type="entry name" value="Dps"/>
    <property type="match status" value="1"/>
</dbReference>
<dbReference type="InterPro" id="IPR009078">
    <property type="entry name" value="Ferritin-like_SF"/>
</dbReference>
<dbReference type="PANTHER" id="PTHR42932:SF3">
    <property type="entry name" value="DNA PROTECTION DURING STARVATION PROTEIN"/>
    <property type="match status" value="1"/>
</dbReference>
<dbReference type="STRING" id="360412.LARV_01343"/>
<gene>
    <name evidence="4" type="ORF">LARV_01343</name>
</gene>
<keyword evidence="5" id="KW-1185">Reference proteome</keyword>
<dbReference type="SUPFAM" id="SSF47240">
    <property type="entry name" value="Ferritin-like"/>
    <property type="match status" value="1"/>
</dbReference>
<feature type="domain" description="Ferritin/DPS" evidence="3">
    <location>
        <begin position="33"/>
        <end position="169"/>
    </location>
</feature>
<organism evidence="4">
    <name type="scientific">Longilinea arvoryzae</name>
    <dbReference type="NCBI Taxonomy" id="360412"/>
    <lineage>
        <taxon>Bacteria</taxon>
        <taxon>Bacillati</taxon>
        <taxon>Chloroflexota</taxon>
        <taxon>Anaerolineae</taxon>
        <taxon>Anaerolineales</taxon>
        <taxon>Anaerolineaceae</taxon>
        <taxon>Longilinea</taxon>
    </lineage>
</organism>
<dbReference type="OrthoDB" id="9797023at2"/>
<dbReference type="AlphaFoldDB" id="A0A0S7BF57"/>
<reference evidence="4" key="1">
    <citation type="submission" date="2015-07" db="EMBL/GenBank/DDBJ databases">
        <title>Draft Genome Sequences of Anaerolinea thermolimosa IMO-1, Bellilinea caldifistulae GOMI-1, Leptolinea tardivitalis YMTK-2, Levilinea saccharolytica KIBI-1,Longilinea arvoryzae KOME-1, Previously Described as Members of the Anaerolineaceae (Chloroflexi).</title>
        <authorList>
            <person name="Sekiguchi Y."/>
            <person name="Ohashi A."/>
            <person name="Matsuura N."/>
            <person name="Tourlousse M.D."/>
        </authorList>
    </citation>
    <scope>NUCLEOTIDE SEQUENCE [LARGE SCALE GENOMIC DNA]</scope>
    <source>
        <strain evidence="4">KOME-1</strain>
    </source>
</reference>
<dbReference type="GO" id="GO:0008199">
    <property type="term" value="F:ferric iron binding"/>
    <property type="evidence" value="ECO:0007669"/>
    <property type="project" value="InterPro"/>
</dbReference>
<dbReference type="PANTHER" id="PTHR42932">
    <property type="entry name" value="GENERAL STRESS PROTEIN 20U"/>
    <property type="match status" value="1"/>
</dbReference>
<evidence type="ECO:0000313" key="4">
    <source>
        <dbReference type="EMBL" id="GAP13588.1"/>
    </source>
</evidence>